<dbReference type="GO" id="GO:0005886">
    <property type="term" value="C:plasma membrane"/>
    <property type="evidence" value="ECO:0007669"/>
    <property type="project" value="UniProtKB-ARBA"/>
</dbReference>
<feature type="compositionally biased region" description="Polar residues" evidence="5">
    <location>
        <begin position="794"/>
        <end position="859"/>
    </location>
</feature>
<feature type="domain" description="FERM" evidence="6">
    <location>
        <begin position="36"/>
        <end position="320"/>
    </location>
</feature>
<dbReference type="CDD" id="cd13186">
    <property type="entry name" value="FERM_C_NBL4_NBL5"/>
    <property type="match status" value="1"/>
</dbReference>
<dbReference type="InterPro" id="IPR019748">
    <property type="entry name" value="FERM_central"/>
</dbReference>
<feature type="region of interest" description="Disordered" evidence="5">
    <location>
        <begin position="700"/>
        <end position="984"/>
    </location>
</feature>
<gene>
    <name evidence="8" type="primary">LOC115219640</name>
</gene>
<dbReference type="InterPro" id="IPR035963">
    <property type="entry name" value="FERM_2"/>
</dbReference>
<proteinExistence type="predicted"/>
<organism evidence="7 8">
    <name type="scientific">Octopus sinensis</name>
    <name type="common">East Asian common octopus</name>
    <dbReference type="NCBI Taxonomy" id="2607531"/>
    <lineage>
        <taxon>Eukaryota</taxon>
        <taxon>Metazoa</taxon>
        <taxon>Spiralia</taxon>
        <taxon>Lophotrochozoa</taxon>
        <taxon>Mollusca</taxon>
        <taxon>Cephalopoda</taxon>
        <taxon>Coleoidea</taxon>
        <taxon>Octopodiformes</taxon>
        <taxon>Octopoda</taxon>
        <taxon>Incirrata</taxon>
        <taxon>Octopodidae</taxon>
        <taxon>Octopus</taxon>
    </lineage>
</organism>
<feature type="compositionally biased region" description="Basic and acidic residues" evidence="5">
    <location>
        <begin position="372"/>
        <end position="408"/>
    </location>
</feature>
<dbReference type="GO" id="GO:0008092">
    <property type="term" value="F:cytoskeletal protein binding"/>
    <property type="evidence" value="ECO:0007669"/>
    <property type="project" value="InterPro"/>
</dbReference>
<dbReference type="PANTHER" id="PTHR23280">
    <property type="entry name" value="4.1 G PROTEIN"/>
    <property type="match status" value="1"/>
</dbReference>
<dbReference type="Proteomes" id="UP000515154">
    <property type="component" value="Linkage group LG15"/>
</dbReference>
<feature type="compositionally biased region" description="Polar residues" evidence="5">
    <location>
        <begin position="905"/>
        <end position="928"/>
    </location>
</feature>
<name>A0A6P7T493_9MOLL</name>
<dbReference type="SMART" id="SM01196">
    <property type="entry name" value="FERM_C"/>
    <property type="match status" value="1"/>
</dbReference>
<dbReference type="GO" id="GO:0070161">
    <property type="term" value="C:anchoring junction"/>
    <property type="evidence" value="ECO:0007669"/>
    <property type="project" value="UniProtKB-SubCell"/>
</dbReference>
<feature type="compositionally biased region" description="Low complexity" evidence="5">
    <location>
        <begin position="865"/>
        <end position="904"/>
    </location>
</feature>
<evidence type="ECO:0000256" key="4">
    <source>
        <dbReference type="ARBA" id="ARBA00022949"/>
    </source>
</evidence>
<dbReference type="Gene3D" id="1.20.80.10">
    <property type="match status" value="1"/>
</dbReference>
<dbReference type="InterPro" id="IPR000798">
    <property type="entry name" value="Ez/rad/moesin-like"/>
</dbReference>
<feature type="region of interest" description="Disordered" evidence="5">
    <location>
        <begin position="478"/>
        <end position="518"/>
    </location>
</feature>
<accession>A0A6P7T493</accession>
<dbReference type="CDD" id="cd14473">
    <property type="entry name" value="FERM_B-lobe"/>
    <property type="match status" value="1"/>
</dbReference>
<dbReference type="Pfam" id="PF09379">
    <property type="entry name" value="FERM_N"/>
    <property type="match status" value="1"/>
</dbReference>
<dbReference type="SUPFAM" id="SSF50729">
    <property type="entry name" value="PH domain-like"/>
    <property type="match status" value="1"/>
</dbReference>
<feature type="compositionally biased region" description="Acidic residues" evidence="5">
    <location>
        <begin position="601"/>
        <end position="620"/>
    </location>
</feature>
<dbReference type="PRINTS" id="PR00935">
    <property type="entry name" value="BAND41"/>
</dbReference>
<dbReference type="Gene3D" id="3.10.20.90">
    <property type="entry name" value="Phosphatidylinositol 3-kinase Catalytic Subunit, Chain A, domain 1"/>
    <property type="match status" value="1"/>
</dbReference>
<dbReference type="InterPro" id="IPR011993">
    <property type="entry name" value="PH-like_dom_sf"/>
</dbReference>
<keyword evidence="7" id="KW-1185">Reference proteome</keyword>
<dbReference type="InterPro" id="IPR029071">
    <property type="entry name" value="Ubiquitin-like_domsf"/>
</dbReference>
<protein>
    <submittedName>
        <fullName evidence="8">Band 4.1-like protein 5 isoform X1</fullName>
    </submittedName>
</protein>
<evidence type="ECO:0000313" key="7">
    <source>
        <dbReference type="Proteomes" id="UP000515154"/>
    </source>
</evidence>
<dbReference type="FunFam" id="2.30.29.30:FF:000002">
    <property type="entry name" value="Band 4.1-like protein 5 isoform 1"/>
    <property type="match status" value="1"/>
</dbReference>
<dbReference type="FunFam" id="1.20.80.10:FF:000003">
    <property type="entry name" value="Tyrosine-protein phosphatase non-receptor type 4"/>
    <property type="match status" value="1"/>
</dbReference>
<dbReference type="RefSeq" id="XP_029645658.1">
    <property type="nucleotide sequence ID" value="XM_029789798.2"/>
</dbReference>
<feature type="region of interest" description="Disordered" evidence="5">
    <location>
        <begin position="1076"/>
        <end position="1106"/>
    </location>
</feature>
<dbReference type="FunFam" id="3.10.20.90:FF:000024">
    <property type="entry name" value="Erythrocyte membrane protein band 4.1-like 5"/>
    <property type="match status" value="1"/>
</dbReference>
<dbReference type="Pfam" id="PF00373">
    <property type="entry name" value="FERM_M"/>
    <property type="match status" value="1"/>
</dbReference>
<dbReference type="PRINTS" id="PR00661">
    <property type="entry name" value="ERMFAMILY"/>
</dbReference>
<dbReference type="PROSITE" id="PS50057">
    <property type="entry name" value="FERM_3"/>
    <property type="match status" value="1"/>
</dbReference>
<evidence type="ECO:0000256" key="2">
    <source>
        <dbReference type="ARBA" id="ARBA00004496"/>
    </source>
</evidence>
<dbReference type="Pfam" id="PF08736">
    <property type="entry name" value="FA"/>
    <property type="match status" value="1"/>
</dbReference>
<dbReference type="CDD" id="cd17108">
    <property type="entry name" value="FERM_F1_EPB41L5_like"/>
    <property type="match status" value="1"/>
</dbReference>
<dbReference type="GO" id="GO:0005856">
    <property type="term" value="C:cytoskeleton"/>
    <property type="evidence" value="ECO:0007669"/>
    <property type="project" value="TreeGrafter"/>
</dbReference>
<feature type="compositionally biased region" description="Polar residues" evidence="5">
    <location>
        <begin position="1078"/>
        <end position="1091"/>
    </location>
</feature>
<dbReference type="SUPFAM" id="SSF54236">
    <property type="entry name" value="Ubiquitin-like"/>
    <property type="match status" value="1"/>
</dbReference>
<feature type="compositionally biased region" description="Low complexity" evidence="5">
    <location>
        <begin position="621"/>
        <end position="632"/>
    </location>
</feature>
<keyword evidence="3" id="KW-0963">Cytoplasm</keyword>
<evidence type="ECO:0000256" key="3">
    <source>
        <dbReference type="ARBA" id="ARBA00022490"/>
    </source>
</evidence>
<dbReference type="GO" id="GO:0005737">
    <property type="term" value="C:cytoplasm"/>
    <property type="evidence" value="ECO:0007669"/>
    <property type="project" value="UniProtKB-SubCell"/>
</dbReference>
<feature type="region of interest" description="Disordered" evidence="5">
    <location>
        <begin position="362"/>
        <end position="460"/>
    </location>
</feature>
<dbReference type="InterPro" id="IPR019749">
    <property type="entry name" value="Band_41_domain"/>
</dbReference>
<dbReference type="SMART" id="SM01195">
    <property type="entry name" value="FA"/>
    <property type="match status" value="1"/>
</dbReference>
<dbReference type="KEGG" id="osn:115219640"/>
<feature type="compositionally biased region" description="Polar residues" evidence="5">
    <location>
        <begin position="960"/>
        <end position="984"/>
    </location>
</feature>
<feature type="region of interest" description="Disordered" evidence="5">
    <location>
        <begin position="999"/>
        <end position="1039"/>
    </location>
</feature>
<dbReference type="PROSITE" id="PS00661">
    <property type="entry name" value="FERM_2"/>
    <property type="match status" value="1"/>
</dbReference>
<keyword evidence="4" id="KW-0965">Cell junction</keyword>
<dbReference type="SUPFAM" id="SSF47031">
    <property type="entry name" value="Second domain of FERM"/>
    <property type="match status" value="1"/>
</dbReference>
<feature type="region of interest" description="Disordered" evidence="5">
    <location>
        <begin position="600"/>
        <end position="688"/>
    </location>
</feature>
<dbReference type="InterPro" id="IPR014847">
    <property type="entry name" value="FA"/>
</dbReference>
<evidence type="ECO:0000256" key="1">
    <source>
        <dbReference type="ARBA" id="ARBA00004282"/>
    </source>
</evidence>
<feature type="compositionally biased region" description="Polar residues" evidence="5">
    <location>
        <begin position="421"/>
        <end position="455"/>
    </location>
</feature>
<dbReference type="GO" id="GO:0031032">
    <property type="term" value="P:actomyosin structure organization"/>
    <property type="evidence" value="ECO:0007669"/>
    <property type="project" value="TreeGrafter"/>
</dbReference>
<evidence type="ECO:0000256" key="5">
    <source>
        <dbReference type="SAM" id="MobiDB-lite"/>
    </source>
</evidence>
<sequence>MSAFFRLLTGRRRTRPGGGNTTTDGGQVAGRKKNQLSCNVVLLDGTVYTVDISKKSTGEDLIEQVFYFLDLIEKEYFGLQFSDAHNVNHWVDPTKLLKKQVKIGPSYTFRFKVKFFSSEPNNLHEEITRYMFFLQIKSDILSGKLLCSFETTVELAALALQSELGDFDPEVHTPGFISEFRFVPNQTEEMEIEIYKQYQNVGGLTPAQSELAYLNKAKWLELYGVDMHIVIGRDGVSYQLGLTPSGILVFENDDKIGLFFWPKITSLNFKNKKLILVVVEDDDKGNEQEHTFLFRLQDRKACKHLWKCAVEHHAFFRLKKPLKGANARQNFFRMGSRFRYSGYTEYQTAAINRARRGVKFERRASQRYSRRPTFERQEKEEEMLRRNAESRKQVQRGQDFDGETRTKGSQESLLDSSSHSMVTTLTQSPKQRPASKVTNSKSSNISNGNVATTVTPDRLSPAPASALERLDSLIKGVPPTNSCHPPKEDISPPPTAKVTMKKKPQMPEYTEEKPEVSLRDASEIAASKIKTIEQPTPVLHIMNNLNEMKNNQEKVTAKTALPIPSDQMKCNILKAKQLEEQAHSVKTEVITEFSAKAEISNNEEDAYDDVDVDNDNDDVTDAANSSTTSSANIMSDNGLQGEHTEDAFSTNCNSNEKSSQEDTSRLKKPKSISSTSSTSSCNGFETGTDQKKTNEVFVTNSKISKIPQRDSARTRVLLSSEKGKPQLQEDPSRHKDTAGKLSFPPSSPNIPNNNFDRASISSKPPSAEILINFSPNSKNGNVDEPQPTGRNPFRSGNSQIPSPLQKSPPSQIPSAQVTVNKAGQQNIAKNHSQIRVPSQIPSLPQNMSPTQIPTLSQNLPPSNIPTPSQSSPPSQIPSLSQNSPPSLIPAPSQSSSSTQIPAFSQIPSPTSNSKNPFYNSKNRATNPFANEDNQKSLPRSKNPFVSLANEESQKSKLPVLNTTKPQDLNISDNPSPKNSDMNSPITAELDSIVATLTTAGDNKMMPPPSSSSSEPQKTSVHSSESSSAPPPVSRIAKPASDVVIHETSFTGTKCVTRKTSTSSSKSLPCRTALVNHNIPRTHSASTSQDANSHFKGQKRTTLTTEL</sequence>
<dbReference type="PANTHER" id="PTHR23280:SF25">
    <property type="entry name" value="MOESIN_EZRIN_RADIXIN HOMOLOG 1"/>
    <property type="match status" value="1"/>
</dbReference>
<dbReference type="InterPro" id="IPR014352">
    <property type="entry name" value="FERM/acyl-CoA-bd_prot_sf"/>
</dbReference>
<dbReference type="SMART" id="SM00295">
    <property type="entry name" value="B41"/>
    <property type="match status" value="1"/>
</dbReference>
<reference evidence="8" key="1">
    <citation type="submission" date="2025-08" db="UniProtKB">
        <authorList>
            <consortium name="RefSeq"/>
        </authorList>
    </citation>
    <scope>IDENTIFICATION</scope>
</reference>
<feature type="compositionally biased region" description="Polar residues" evidence="5">
    <location>
        <begin position="647"/>
        <end position="657"/>
    </location>
</feature>
<dbReference type="Pfam" id="PF09380">
    <property type="entry name" value="FERM_C"/>
    <property type="match status" value="1"/>
</dbReference>
<dbReference type="AlphaFoldDB" id="A0A6P7T493"/>
<feature type="compositionally biased region" description="Low complexity" evidence="5">
    <location>
        <begin position="409"/>
        <end position="420"/>
    </location>
</feature>
<dbReference type="InterPro" id="IPR018979">
    <property type="entry name" value="FERM_N"/>
</dbReference>
<dbReference type="InterPro" id="IPR018980">
    <property type="entry name" value="FERM_PH-like_C"/>
</dbReference>
<evidence type="ECO:0000259" key="6">
    <source>
        <dbReference type="PROSITE" id="PS50057"/>
    </source>
</evidence>
<dbReference type="InterPro" id="IPR019747">
    <property type="entry name" value="FERM_CS"/>
</dbReference>
<comment type="subcellular location">
    <subcellularLocation>
        <location evidence="1">Cell junction</location>
    </subcellularLocation>
    <subcellularLocation>
        <location evidence="2">Cytoplasm</location>
    </subcellularLocation>
</comment>
<feature type="region of interest" description="Disordered" evidence="5">
    <location>
        <begin position="9"/>
        <end position="29"/>
    </location>
</feature>
<evidence type="ECO:0000313" key="8">
    <source>
        <dbReference type="RefSeq" id="XP_029645658.1"/>
    </source>
</evidence>
<dbReference type="PROSITE" id="PS00660">
    <property type="entry name" value="FERM_1"/>
    <property type="match status" value="1"/>
</dbReference>
<dbReference type="InterPro" id="IPR000299">
    <property type="entry name" value="FERM_domain"/>
</dbReference>
<dbReference type="Gene3D" id="2.30.29.30">
    <property type="entry name" value="Pleckstrin-homology domain (PH domain)/Phosphotyrosine-binding domain (PTB)"/>
    <property type="match status" value="1"/>
</dbReference>
<feature type="compositionally biased region" description="Low complexity" evidence="5">
    <location>
        <begin position="671"/>
        <end position="680"/>
    </location>
</feature>